<dbReference type="OrthoDB" id="417697at2759"/>
<protein>
    <recommendedName>
        <fullName evidence="4">tRNA N(3)-methylcytidine methyltransferase</fullName>
        <ecNumber evidence="4">2.1.1.-</ecNumber>
    </recommendedName>
</protein>
<evidence type="ECO:0000256" key="2">
    <source>
        <dbReference type="ARBA" id="ARBA00022603"/>
    </source>
</evidence>
<keyword evidence="2 4" id="KW-0489">Methyltransferase</keyword>
<proteinExistence type="inferred from homology"/>
<sequence length="295" mass="34217">MTSEEDSGDPKRPQFGSRFLTDDKDVFSHNAWDQIDWTEEQLAEVDEKIQKNSADRVDTDVKNDFLSRAGHYWNKFYETHQNKFFKDRHWLFTEFPELLSKEVVNIFEIGCGVGNTVFPLLALRESPQTMIYCCDFSPLAIDILKSNDLFDENRCKPFVCDVTSDVLSLPFDESSLDVIVSIFTLSAIPPKDIPRVISNLCRFLKPGGLFLFRDYGKYDLAQVRFKKGSCLEDNFYARGDGTMAYFFTEDEVDKYFVDAGLVKKSLITDKRLQVNRGKQLKMYRIWIQAKYQKPG</sequence>
<dbReference type="GO" id="GO:0032259">
    <property type="term" value="P:methylation"/>
    <property type="evidence" value="ECO:0007669"/>
    <property type="project" value="UniProtKB-KW"/>
</dbReference>
<name>T1KA00_TETUR</name>
<dbReference type="EMBL" id="CAEY01001893">
    <property type="status" value="NOT_ANNOTATED_CDS"/>
    <property type="molecule type" value="Genomic_DNA"/>
</dbReference>
<reference evidence="7" key="1">
    <citation type="submission" date="2011-08" db="EMBL/GenBank/DDBJ databases">
        <authorList>
            <person name="Rombauts S."/>
        </authorList>
    </citation>
    <scope>NUCLEOTIDE SEQUENCE</scope>
    <source>
        <strain evidence="7">London</strain>
    </source>
</reference>
<dbReference type="PANTHER" id="PTHR22809:SF11">
    <property type="entry name" value="TRNA N(3)-METHYLCYTIDINE METHYLTRANSFERASE METTL2"/>
    <property type="match status" value="1"/>
</dbReference>
<organism evidence="6 7">
    <name type="scientific">Tetranychus urticae</name>
    <name type="common">Two-spotted spider mite</name>
    <dbReference type="NCBI Taxonomy" id="32264"/>
    <lineage>
        <taxon>Eukaryota</taxon>
        <taxon>Metazoa</taxon>
        <taxon>Ecdysozoa</taxon>
        <taxon>Arthropoda</taxon>
        <taxon>Chelicerata</taxon>
        <taxon>Arachnida</taxon>
        <taxon>Acari</taxon>
        <taxon>Acariformes</taxon>
        <taxon>Trombidiformes</taxon>
        <taxon>Prostigmata</taxon>
        <taxon>Eleutherengona</taxon>
        <taxon>Raphignathae</taxon>
        <taxon>Tetranychoidea</taxon>
        <taxon>Tetranychidae</taxon>
        <taxon>Tetranychus</taxon>
    </lineage>
</organism>
<evidence type="ECO:0000256" key="1">
    <source>
        <dbReference type="ARBA" id="ARBA00009725"/>
    </source>
</evidence>
<dbReference type="EC" id="2.1.1.-" evidence="4"/>
<dbReference type="EnsemblMetazoa" id="tetur07g06770.1">
    <property type="protein sequence ID" value="tetur07g06770.1"/>
    <property type="gene ID" value="tetur07g06770"/>
</dbReference>
<dbReference type="InterPro" id="IPR029063">
    <property type="entry name" value="SAM-dependent_MTases_sf"/>
</dbReference>
<dbReference type="GO" id="GO:0052735">
    <property type="term" value="F:tRNA (cytidine-3-)-methyltransferase activity"/>
    <property type="evidence" value="ECO:0007669"/>
    <property type="project" value="TreeGrafter"/>
</dbReference>
<dbReference type="SUPFAM" id="SSF53335">
    <property type="entry name" value="S-adenosyl-L-methionine-dependent methyltransferases"/>
    <property type="match status" value="1"/>
</dbReference>
<dbReference type="OMA" id="KHNACKT"/>
<keyword evidence="7" id="KW-1185">Reference proteome</keyword>
<evidence type="ECO:0000256" key="3">
    <source>
        <dbReference type="ARBA" id="ARBA00022679"/>
    </source>
</evidence>
<dbReference type="PANTHER" id="PTHR22809">
    <property type="entry name" value="METHYLTRANSFERASE-RELATED"/>
    <property type="match status" value="1"/>
</dbReference>
<dbReference type="KEGG" id="tut:107361662"/>
<dbReference type="Gene3D" id="3.40.50.150">
    <property type="entry name" value="Vaccinia Virus protein VP39"/>
    <property type="match status" value="1"/>
</dbReference>
<evidence type="ECO:0000313" key="7">
    <source>
        <dbReference type="Proteomes" id="UP000015104"/>
    </source>
</evidence>
<dbReference type="Pfam" id="PF08242">
    <property type="entry name" value="Methyltransf_12"/>
    <property type="match status" value="1"/>
</dbReference>
<keyword evidence="3 4" id="KW-0808">Transferase</keyword>
<feature type="domain" description="Methyltransferase type 12" evidence="5">
    <location>
        <begin position="108"/>
        <end position="210"/>
    </location>
</feature>
<dbReference type="InterPro" id="IPR013217">
    <property type="entry name" value="Methyltransf_12"/>
</dbReference>
<evidence type="ECO:0000256" key="4">
    <source>
        <dbReference type="PIRNR" id="PIRNR037755"/>
    </source>
</evidence>
<evidence type="ECO:0000259" key="5">
    <source>
        <dbReference type="Pfam" id="PF08242"/>
    </source>
</evidence>
<dbReference type="PIRSF" id="PIRSF037755">
    <property type="entry name" value="Mettl2_prd"/>
    <property type="match status" value="1"/>
</dbReference>
<dbReference type="STRING" id="32264.T1KA00"/>
<comment type="similarity">
    <text evidence="1 4">Belongs to the methyltransferase superfamily. METL family.</text>
</comment>
<comment type="function">
    <text evidence="4">S-adenosyl-L-methionine-dependent methyltransferase.</text>
</comment>
<gene>
    <name evidence="6" type="primary">107361662</name>
</gene>
<dbReference type="AlphaFoldDB" id="T1KA00"/>
<evidence type="ECO:0000313" key="6">
    <source>
        <dbReference type="EnsemblMetazoa" id="tetur07g06770.1"/>
    </source>
</evidence>
<reference evidence="6" key="2">
    <citation type="submission" date="2015-06" db="UniProtKB">
        <authorList>
            <consortium name="EnsemblMetazoa"/>
        </authorList>
    </citation>
    <scope>IDENTIFICATION</scope>
</reference>
<dbReference type="HOGENOM" id="CLU_029724_0_2_1"/>
<dbReference type="CDD" id="cd02440">
    <property type="entry name" value="AdoMet_MTases"/>
    <property type="match status" value="1"/>
</dbReference>
<dbReference type="eggNOG" id="KOG2361">
    <property type="taxonomic scope" value="Eukaryota"/>
</dbReference>
<dbReference type="InterPro" id="IPR026113">
    <property type="entry name" value="METTL2/6/8-like"/>
</dbReference>
<accession>T1KA00</accession>
<dbReference type="Proteomes" id="UP000015104">
    <property type="component" value="Unassembled WGS sequence"/>
</dbReference>